<evidence type="ECO:0000313" key="13">
    <source>
        <dbReference type="EMBL" id="GAA2775989.1"/>
    </source>
</evidence>
<comment type="function">
    <text evidence="10">Na(+)/H(+) antiporter that extrudes sodium in exchange for external protons.</text>
</comment>
<dbReference type="PANTHER" id="PTHR10110">
    <property type="entry name" value="SODIUM/HYDROGEN EXCHANGER"/>
    <property type="match status" value="1"/>
</dbReference>
<keyword evidence="7 10" id="KW-0406">Ion transport</keyword>
<evidence type="ECO:0000256" key="1">
    <source>
        <dbReference type="ARBA" id="ARBA00004651"/>
    </source>
</evidence>
<dbReference type="InterPro" id="IPR006153">
    <property type="entry name" value="Cation/H_exchanger_TM"/>
</dbReference>
<evidence type="ECO:0000256" key="8">
    <source>
        <dbReference type="ARBA" id="ARBA00023136"/>
    </source>
</evidence>
<feature type="transmembrane region" description="Helical" evidence="10">
    <location>
        <begin position="27"/>
        <end position="45"/>
    </location>
</feature>
<feature type="transmembrane region" description="Helical" evidence="10">
    <location>
        <begin position="205"/>
        <end position="227"/>
    </location>
</feature>
<evidence type="ECO:0000256" key="10">
    <source>
        <dbReference type="RuleBase" id="RU366002"/>
    </source>
</evidence>
<evidence type="ECO:0000256" key="6">
    <source>
        <dbReference type="ARBA" id="ARBA00023053"/>
    </source>
</evidence>
<reference evidence="13 14" key="1">
    <citation type="journal article" date="2019" name="Int. J. Syst. Evol. Microbiol.">
        <title>The Global Catalogue of Microorganisms (GCM) 10K type strain sequencing project: providing services to taxonomists for standard genome sequencing and annotation.</title>
        <authorList>
            <consortium name="The Broad Institute Genomics Platform"/>
            <consortium name="The Broad Institute Genome Sequencing Center for Infectious Disease"/>
            <person name="Wu L."/>
            <person name="Ma J."/>
        </authorList>
    </citation>
    <scope>NUCLEOTIDE SEQUENCE [LARGE SCALE GENOMIC DNA]</scope>
    <source>
        <strain evidence="13 14">JCM 11574</strain>
    </source>
</reference>
<keyword evidence="4 10" id="KW-0812">Transmembrane</keyword>
<keyword evidence="14" id="KW-1185">Reference proteome</keyword>
<feature type="transmembrane region" description="Helical" evidence="10">
    <location>
        <begin position="136"/>
        <end position="157"/>
    </location>
</feature>
<evidence type="ECO:0000256" key="9">
    <source>
        <dbReference type="ARBA" id="ARBA00023201"/>
    </source>
</evidence>
<keyword evidence="5 10" id="KW-1133">Transmembrane helix</keyword>
<comment type="subcellular location">
    <subcellularLocation>
        <location evidence="1 10">Cell membrane</location>
        <topology evidence="1 10">Multi-pass membrane protein</topology>
    </subcellularLocation>
</comment>
<proteinExistence type="inferred from homology"/>
<dbReference type="Pfam" id="PF00999">
    <property type="entry name" value="Na_H_Exchanger"/>
    <property type="match status" value="1"/>
</dbReference>
<dbReference type="InterPro" id="IPR018422">
    <property type="entry name" value="Cation/H_exchanger_CPA1"/>
</dbReference>
<dbReference type="PANTHER" id="PTHR10110:SF86">
    <property type="entry name" value="SODIUM_HYDROGEN EXCHANGER 7"/>
    <property type="match status" value="1"/>
</dbReference>
<feature type="transmembrane region" description="Helical" evidence="10">
    <location>
        <begin position="398"/>
        <end position="419"/>
    </location>
</feature>
<protein>
    <submittedName>
        <fullName evidence="13">Na+/H+ antiporter</fullName>
    </submittedName>
</protein>
<sequence>MSGGAPGSLVGREPERLPQSQGDGMRSVGTVLALVVLATVVATFARRWRIPAPSLLVVAGLAVALLPGTPQIEISPEIIGLVVLPPLLYASAEDMPWRELRAVWKPVGILAIGLVLASAAAVGAVAVLLTPLSWQMAFVLGAVLASTDPVAVTALGRRLALPPRVQVLVQAESLFNDATSLVLVRVAAGIAAASAAANWESAGGRFLVLAGGGTVIGAAVGGVIILIRRRTEDPVLETVIALVTPYAAYLLAEAAHTSGVTSCVVAGVVLGGGGDRLTNARIRLQLHAVYGTVVFLLESVVFSLIGLALPAEVRALAHGDRAWPLYALAVAATLIAVRLLWIAPLSAVVQRRGGIGRINWRVPMVLTWAGTRGVMPLAAALSVPEVMRNGTPLADRPLVLVLTTSVVVVTLVVQGFTLAPVVRASGIALEPAHTAREEARARARLAHAGLARLEELAELEVVPDVVLDRLRRGLVARLDDARDRLAESDGAEGAATESADRVYRQLRRDLIAVETDELQRLYDAHAISDTTRRRLQRSLDLEETRLTDV</sequence>
<evidence type="ECO:0000256" key="3">
    <source>
        <dbReference type="ARBA" id="ARBA00022475"/>
    </source>
</evidence>
<keyword evidence="8 10" id="KW-0472">Membrane</keyword>
<name>A0ABN3V3H5_9ACTN</name>
<evidence type="ECO:0000313" key="14">
    <source>
        <dbReference type="Proteomes" id="UP001500893"/>
    </source>
</evidence>
<dbReference type="EMBL" id="BAAAVM010000121">
    <property type="protein sequence ID" value="GAA2775989.1"/>
    <property type="molecule type" value="Genomic_DNA"/>
</dbReference>
<organism evidence="13 14">
    <name type="scientific">Streptomyces rameus</name>
    <dbReference type="NCBI Taxonomy" id="68261"/>
    <lineage>
        <taxon>Bacteria</taxon>
        <taxon>Bacillati</taxon>
        <taxon>Actinomycetota</taxon>
        <taxon>Actinomycetes</taxon>
        <taxon>Kitasatosporales</taxon>
        <taxon>Streptomycetaceae</taxon>
        <taxon>Streptomyces</taxon>
    </lineage>
</organism>
<dbReference type="NCBIfam" id="TIGR00831">
    <property type="entry name" value="a_cpa1"/>
    <property type="match status" value="1"/>
</dbReference>
<keyword evidence="10" id="KW-0050">Antiport</keyword>
<comment type="caution">
    <text evidence="10">Lacks conserved residue(s) required for the propagation of feature annotation.</text>
</comment>
<keyword evidence="2 10" id="KW-0813">Transport</keyword>
<dbReference type="Proteomes" id="UP001500893">
    <property type="component" value="Unassembled WGS sequence"/>
</dbReference>
<keyword evidence="9 10" id="KW-0739">Sodium transport</keyword>
<evidence type="ECO:0000256" key="4">
    <source>
        <dbReference type="ARBA" id="ARBA00022692"/>
    </source>
</evidence>
<dbReference type="Gene3D" id="6.10.140.1330">
    <property type="match status" value="1"/>
</dbReference>
<keyword evidence="3 10" id="KW-1003">Cell membrane</keyword>
<evidence type="ECO:0000256" key="5">
    <source>
        <dbReference type="ARBA" id="ARBA00022989"/>
    </source>
</evidence>
<feature type="region of interest" description="Disordered" evidence="11">
    <location>
        <begin position="1"/>
        <end position="23"/>
    </location>
</feature>
<comment type="similarity">
    <text evidence="10">Belongs to the monovalent cation:proton antiporter 1 (CPA1) transporter (TC 2.A.36) family.</text>
</comment>
<feature type="transmembrane region" description="Helical" evidence="10">
    <location>
        <begin position="107"/>
        <end position="130"/>
    </location>
</feature>
<evidence type="ECO:0000259" key="12">
    <source>
        <dbReference type="Pfam" id="PF00999"/>
    </source>
</evidence>
<feature type="domain" description="Cation/H+ exchanger transmembrane" evidence="12">
    <location>
        <begin position="36"/>
        <end position="423"/>
    </location>
</feature>
<feature type="transmembrane region" description="Helical" evidence="10">
    <location>
        <begin position="258"/>
        <end position="277"/>
    </location>
</feature>
<evidence type="ECO:0000256" key="11">
    <source>
        <dbReference type="SAM" id="MobiDB-lite"/>
    </source>
</evidence>
<evidence type="ECO:0000256" key="7">
    <source>
        <dbReference type="ARBA" id="ARBA00023065"/>
    </source>
</evidence>
<feature type="transmembrane region" description="Helical" evidence="10">
    <location>
        <begin position="323"/>
        <end position="341"/>
    </location>
</feature>
<keyword evidence="6 10" id="KW-0915">Sodium</keyword>
<comment type="caution">
    <text evidence="13">The sequence shown here is derived from an EMBL/GenBank/DDBJ whole genome shotgun (WGS) entry which is preliminary data.</text>
</comment>
<accession>A0ABN3V3H5</accession>
<evidence type="ECO:0000256" key="2">
    <source>
        <dbReference type="ARBA" id="ARBA00022448"/>
    </source>
</evidence>
<gene>
    <name evidence="13" type="ORF">GCM10010521_63290</name>
</gene>
<dbReference type="InterPro" id="IPR004705">
    <property type="entry name" value="Cation/H_exchanger_CPA1_bac"/>
</dbReference>
<feature type="transmembrane region" description="Helical" evidence="10">
    <location>
        <begin position="289"/>
        <end position="311"/>
    </location>
</feature>